<proteinExistence type="predicted"/>
<dbReference type="Proteomes" id="UP001596023">
    <property type="component" value="Unassembled WGS sequence"/>
</dbReference>
<protein>
    <submittedName>
        <fullName evidence="3">DUF6443 domain-containing protein</fullName>
    </submittedName>
</protein>
<feature type="domain" description="DUF6443" evidence="2">
    <location>
        <begin position="290"/>
        <end position="393"/>
    </location>
</feature>
<evidence type="ECO:0000259" key="2">
    <source>
        <dbReference type="Pfam" id="PF20041"/>
    </source>
</evidence>
<organism evidence="3 4">
    <name type="scientific">Dysgonomonas termitidis</name>
    <dbReference type="NCBI Taxonomy" id="1516126"/>
    <lineage>
        <taxon>Bacteria</taxon>
        <taxon>Pseudomonadati</taxon>
        <taxon>Bacteroidota</taxon>
        <taxon>Bacteroidia</taxon>
        <taxon>Bacteroidales</taxon>
        <taxon>Dysgonomonadaceae</taxon>
        <taxon>Dysgonomonas</taxon>
    </lineage>
</organism>
<feature type="non-terminal residue" evidence="3">
    <location>
        <position position="393"/>
    </location>
</feature>
<dbReference type="InterPro" id="IPR045619">
    <property type="entry name" value="DUF6443"/>
</dbReference>
<evidence type="ECO:0000313" key="4">
    <source>
        <dbReference type="Proteomes" id="UP001596023"/>
    </source>
</evidence>
<dbReference type="RefSeq" id="WP_380001621.1">
    <property type="nucleotide sequence ID" value="NZ_JBHSGN010000164.1"/>
</dbReference>
<name>A0ABV9L4M3_9BACT</name>
<accession>A0ABV9L4M3</accession>
<dbReference type="EMBL" id="JBHSGN010000164">
    <property type="protein sequence ID" value="MFC4676926.1"/>
    <property type="molecule type" value="Genomic_DNA"/>
</dbReference>
<dbReference type="Pfam" id="PF04151">
    <property type="entry name" value="PPC"/>
    <property type="match status" value="1"/>
</dbReference>
<keyword evidence="4" id="KW-1185">Reference proteome</keyword>
<evidence type="ECO:0000259" key="1">
    <source>
        <dbReference type="Pfam" id="PF04151"/>
    </source>
</evidence>
<comment type="caution">
    <text evidence="3">The sequence shown here is derived from an EMBL/GenBank/DDBJ whole genome shotgun (WGS) entry which is preliminary data.</text>
</comment>
<dbReference type="Gene3D" id="2.60.120.380">
    <property type="match status" value="2"/>
</dbReference>
<feature type="domain" description="Peptidase C-terminal archaeal/bacterial" evidence="1">
    <location>
        <begin position="62"/>
        <end position="129"/>
    </location>
</feature>
<dbReference type="Pfam" id="PF20041">
    <property type="entry name" value="DUF6443"/>
    <property type="match status" value="1"/>
</dbReference>
<dbReference type="InterPro" id="IPR007280">
    <property type="entry name" value="Peptidase_C_arc/bac"/>
</dbReference>
<reference evidence="4" key="1">
    <citation type="journal article" date="2019" name="Int. J. Syst. Evol. Microbiol.">
        <title>The Global Catalogue of Microorganisms (GCM) 10K type strain sequencing project: providing services to taxonomists for standard genome sequencing and annotation.</title>
        <authorList>
            <consortium name="The Broad Institute Genomics Platform"/>
            <consortium name="The Broad Institute Genome Sequencing Center for Infectious Disease"/>
            <person name="Wu L."/>
            <person name="Ma J."/>
        </authorList>
    </citation>
    <scope>NUCLEOTIDE SEQUENCE [LARGE SCALE GENOMIC DNA]</scope>
    <source>
        <strain evidence="4">CCUG 66188</strain>
    </source>
</reference>
<evidence type="ECO:0000313" key="3">
    <source>
        <dbReference type="EMBL" id="MFC4676926.1"/>
    </source>
</evidence>
<gene>
    <name evidence="3" type="ORF">ACFO6W_24910</name>
</gene>
<sequence length="393" mass="42429">MNTKYIYIILFLILCVGTLSGQNTMSSPVDLGTKSGSFTYTDTKNTSSYTNNYTGRSTSDVYYKFTTTTAMDVVISHCGSAVSDTYVYLLNSSGGLLASNDDYSGEGKCSTTTQSYLKMTNLAAGTYYVVSEGYSQNGNITTTIQGTVQKVEYDLGSKSGSFTYTHTQNTASCPNSYTGQSSNDVFYKFTTTVVMDVVISHCGSALSDTYVHLLDASGTRIAYNDDYSGEGKCSTTTQSFLKMTNLAPGTYYVVSEGYSQNGNITTAIQGIVPVVGMGVGSTDRNYIHTRTYTDEAGTTYLDQVQYFDGLGRPVQTVQKAITPGTDVSARKDLISLQEYDAFGREDKAWLPAVVSGNNGAYVTPETVKTNAITSNASDQKPYSYPVYEASPLN</sequence>